<feature type="region of interest" description="Disordered" evidence="1">
    <location>
        <begin position="1"/>
        <end position="24"/>
    </location>
</feature>
<dbReference type="Gene3D" id="2.60.40.150">
    <property type="entry name" value="C2 domain"/>
    <property type="match status" value="1"/>
</dbReference>
<evidence type="ECO:0000256" key="1">
    <source>
        <dbReference type="SAM" id="MobiDB-lite"/>
    </source>
</evidence>
<dbReference type="InterPro" id="IPR000008">
    <property type="entry name" value="C2_dom"/>
</dbReference>
<name>A0AAD5VQU9_9AGAR</name>
<evidence type="ECO:0000313" key="4">
    <source>
        <dbReference type="Proteomes" id="UP001213000"/>
    </source>
</evidence>
<dbReference type="InterPro" id="IPR052455">
    <property type="entry name" value="Tricalbin_domain"/>
</dbReference>
<evidence type="ECO:0000259" key="2">
    <source>
        <dbReference type="SMART" id="SM00239"/>
    </source>
</evidence>
<sequence>MAESEIEKLVQQSERQDDLKQPTGGHARAIGAVRIQLQSAHLKKTGPAWLRWLFPKPNPFVEISINDTRIVGCSKQVCNTHDPYWFPQAFHALIYSSQDSIGLSVFSSRSKHWRTKLLGKASYDMCKLERDLVHLGISERLWKRGEEGGILLFDLVLYKPTSLRGTEDDTSKLLFPETTTNGFHCFAILAMGVMDLFIYEAKGLSSGDILASQLRPGVVVSIEMNGKDIVHSTPKGFSENPRWHSHCEILALQGRRTRLILEVKDGRTEIGHINLPIGDILRGEEQDGRWWPLSGSPQGRLRIKTGWKALSGVHEDVAGPEI</sequence>
<keyword evidence="4" id="KW-1185">Reference proteome</keyword>
<feature type="compositionally biased region" description="Basic and acidic residues" evidence="1">
    <location>
        <begin position="1"/>
        <end position="20"/>
    </location>
</feature>
<dbReference type="InterPro" id="IPR035892">
    <property type="entry name" value="C2_domain_sf"/>
</dbReference>
<dbReference type="PANTHER" id="PTHR46980">
    <property type="entry name" value="TRICALBIN-1-RELATED"/>
    <property type="match status" value="1"/>
</dbReference>
<dbReference type="SUPFAM" id="SSF49562">
    <property type="entry name" value="C2 domain (Calcium/lipid-binding domain, CaLB)"/>
    <property type="match status" value="2"/>
</dbReference>
<dbReference type="AlphaFoldDB" id="A0AAD5VQU9"/>
<accession>A0AAD5VQU9</accession>
<protein>
    <recommendedName>
        <fullName evidence="2">C2 domain-containing protein</fullName>
    </recommendedName>
</protein>
<dbReference type="SMART" id="SM00239">
    <property type="entry name" value="C2"/>
    <property type="match status" value="2"/>
</dbReference>
<feature type="domain" description="C2" evidence="2">
    <location>
        <begin position="193"/>
        <end position="289"/>
    </location>
</feature>
<dbReference type="PANTHER" id="PTHR46980:SF2">
    <property type="entry name" value="TRICALBIN-1-RELATED"/>
    <property type="match status" value="1"/>
</dbReference>
<evidence type="ECO:0000313" key="3">
    <source>
        <dbReference type="EMBL" id="KAJ3567151.1"/>
    </source>
</evidence>
<organism evidence="3 4">
    <name type="scientific">Leucocoprinus birnbaumii</name>
    <dbReference type="NCBI Taxonomy" id="56174"/>
    <lineage>
        <taxon>Eukaryota</taxon>
        <taxon>Fungi</taxon>
        <taxon>Dikarya</taxon>
        <taxon>Basidiomycota</taxon>
        <taxon>Agaricomycotina</taxon>
        <taxon>Agaricomycetes</taxon>
        <taxon>Agaricomycetidae</taxon>
        <taxon>Agaricales</taxon>
        <taxon>Agaricineae</taxon>
        <taxon>Agaricaceae</taxon>
        <taxon>Leucocoprinus</taxon>
    </lineage>
</organism>
<dbReference type="EMBL" id="JANIEX010000433">
    <property type="protein sequence ID" value="KAJ3567151.1"/>
    <property type="molecule type" value="Genomic_DNA"/>
</dbReference>
<reference evidence="3" key="1">
    <citation type="submission" date="2022-07" db="EMBL/GenBank/DDBJ databases">
        <title>Genome Sequence of Leucocoprinus birnbaumii.</title>
        <authorList>
            <person name="Buettner E."/>
        </authorList>
    </citation>
    <scope>NUCLEOTIDE SEQUENCE</scope>
    <source>
        <strain evidence="3">VT141</strain>
    </source>
</reference>
<proteinExistence type="predicted"/>
<dbReference type="Pfam" id="PF00168">
    <property type="entry name" value="C2"/>
    <property type="match status" value="2"/>
</dbReference>
<dbReference type="Proteomes" id="UP001213000">
    <property type="component" value="Unassembled WGS sequence"/>
</dbReference>
<comment type="caution">
    <text evidence="3">The sequence shown here is derived from an EMBL/GenBank/DDBJ whole genome shotgun (WGS) entry which is preliminary data.</text>
</comment>
<feature type="domain" description="C2" evidence="2">
    <location>
        <begin position="32"/>
        <end position="137"/>
    </location>
</feature>
<gene>
    <name evidence="3" type="ORF">NP233_g6549</name>
</gene>